<sequence length="533" mass="58084">MSSLSQVDSMDVMREGSSMTERVGADVAIVGAGPVGLVLAGLLGRRGVDVTVVDRALDVFPLPRAAHLDHTVLRVLQELGCVESLLPTMTPNTALVLADQALSPLVRIPAGGVGRSGFPASMYFYQPEFDRALESVAAGLPSVTILRGHDAISYDMSDHTATIHCRRIADDSAVDVAAKWVIACDGASSQLRESWGEDLESLDFDEQWLVLDLRIEDDSPRLPDHALQVCDPRRAWVSNPVPGGRYRVEMRLRDDDDPGHVMSLEHVSEFLRPLLGESRFEVERDAIYTFHGLVAPSWRKGRMLLAGDAAHQMPPFLGQGMVSGVRDAHNLAWKLAGVVQGHFSEEILDSYEQERKPHVESVVRSAIGVGRFVSQTDPVAVEARNRALRNGDVTDVPTFRIPDLAPGILVGTGGGSTLPQPVRGDTLPTLDGLLGDGFSVISISPIPSADRLWWPTDVPVRFFETRELGDTGDQLAEWLEQKKAQVVLVRPDRYILSTGLSLEAIRQDIEYTALALFTRDLPSMTAAAANEVS</sequence>
<dbReference type="InterPro" id="IPR002938">
    <property type="entry name" value="FAD-bd"/>
</dbReference>
<dbReference type="Proteomes" id="UP001139384">
    <property type="component" value="Unassembled WGS sequence"/>
</dbReference>
<feature type="domain" description="FAD-binding" evidence="2">
    <location>
        <begin position="25"/>
        <end position="365"/>
    </location>
</feature>
<dbReference type="SUPFAM" id="SSF51905">
    <property type="entry name" value="FAD/NAD(P)-binding domain"/>
    <property type="match status" value="1"/>
</dbReference>
<name>A0A9X1TJ07_STRM4</name>
<proteinExistence type="predicted"/>
<protein>
    <submittedName>
        <fullName evidence="3">Bifunctional 3-(3-hydroxy-phenyl)propionate/3-hydroxycinnamic acid hydroxylase</fullName>
        <ecNumber evidence="3">1.14.13.127</ecNumber>
    </submittedName>
</protein>
<dbReference type="Pfam" id="PF01494">
    <property type="entry name" value="FAD_binding_3"/>
    <property type="match status" value="1"/>
</dbReference>
<accession>A0A9X1TJ07</accession>
<dbReference type="AlphaFoldDB" id="A0A9X1TJ07"/>
<dbReference type="PANTHER" id="PTHR43476">
    <property type="entry name" value="3-(3-HYDROXY-PHENYL)PROPIONATE/3-HYDROXYCINNAMIC ACID HYDROXYLASE"/>
    <property type="match status" value="1"/>
</dbReference>
<dbReference type="InterPro" id="IPR036188">
    <property type="entry name" value="FAD/NAD-bd_sf"/>
</dbReference>
<dbReference type="GO" id="GO:0008688">
    <property type="term" value="F:3-(3-hydroxyphenyl)propionate hydroxylase activity"/>
    <property type="evidence" value="ECO:0007669"/>
    <property type="project" value="UniProtKB-EC"/>
</dbReference>
<gene>
    <name evidence="3" type="ORF">L0P92_03010</name>
</gene>
<dbReference type="EC" id="1.14.13.127" evidence="3"/>
<dbReference type="GO" id="GO:0019622">
    <property type="term" value="P:3-(3-hydroxy)phenylpropionate catabolic process"/>
    <property type="evidence" value="ECO:0007669"/>
    <property type="project" value="TreeGrafter"/>
</dbReference>
<dbReference type="EMBL" id="JAKEIP010000006">
    <property type="protein sequence ID" value="MCF1592540.1"/>
    <property type="molecule type" value="Genomic_DNA"/>
</dbReference>
<organism evidence="3 4">
    <name type="scientific">Streptomyces muensis</name>
    <dbReference type="NCBI Taxonomy" id="1077944"/>
    <lineage>
        <taxon>Bacteria</taxon>
        <taxon>Bacillati</taxon>
        <taxon>Actinomycetota</taxon>
        <taxon>Actinomycetes</taxon>
        <taxon>Kitasatosporales</taxon>
        <taxon>Streptomycetaceae</taxon>
        <taxon>Streptomyces</taxon>
    </lineage>
</organism>
<keyword evidence="1 3" id="KW-0560">Oxidoreductase</keyword>
<dbReference type="GO" id="GO:0071949">
    <property type="term" value="F:FAD binding"/>
    <property type="evidence" value="ECO:0007669"/>
    <property type="project" value="InterPro"/>
</dbReference>
<keyword evidence="4" id="KW-1185">Reference proteome</keyword>
<dbReference type="RefSeq" id="WP_234760847.1">
    <property type="nucleotide sequence ID" value="NZ_JAKEIP010000006.1"/>
</dbReference>
<dbReference type="NCBIfam" id="NF004829">
    <property type="entry name" value="PRK06183.1-3"/>
    <property type="match status" value="1"/>
</dbReference>
<evidence type="ECO:0000256" key="1">
    <source>
        <dbReference type="ARBA" id="ARBA00023002"/>
    </source>
</evidence>
<dbReference type="Gene3D" id="3.50.50.60">
    <property type="entry name" value="FAD/NAD(P)-binding domain"/>
    <property type="match status" value="1"/>
</dbReference>
<dbReference type="Gene3D" id="3.30.70.2450">
    <property type="match status" value="1"/>
</dbReference>
<evidence type="ECO:0000313" key="3">
    <source>
        <dbReference type="EMBL" id="MCF1592540.1"/>
    </source>
</evidence>
<reference evidence="3" key="1">
    <citation type="submission" date="2022-01" db="EMBL/GenBank/DDBJ databases">
        <title>Draft Genome Sequences of Seven Type Strains of the Genus Streptomyces.</title>
        <authorList>
            <person name="Aziz S."/>
            <person name="Coretto E."/>
            <person name="Chronakova A."/>
            <person name="Sproer C."/>
            <person name="Huber K."/>
            <person name="Nouioui I."/>
            <person name="Gross H."/>
        </authorList>
    </citation>
    <scope>NUCLEOTIDE SEQUENCE</scope>
    <source>
        <strain evidence="3">DSM 103493</strain>
    </source>
</reference>
<dbReference type="PRINTS" id="PR00420">
    <property type="entry name" value="RNGMNOXGNASE"/>
</dbReference>
<dbReference type="InterPro" id="IPR050631">
    <property type="entry name" value="PheA/TfdB_FAD_monoxygenase"/>
</dbReference>
<evidence type="ECO:0000313" key="4">
    <source>
        <dbReference type="Proteomes" id="UP001139384"/>
    </source>
</evidence>
<comment type="caution">
    <text evidence="3">The sequence shown here is derived from an EMBL/GenBank/DDBJ whole genome shotgun (WGS) entry which is preliminary data.</text>
</comment>
<evidence type="ECO:0000259" key="2">
    <source>
        <dbReference type="Pfam" id="PF01494"/>
    </source>
</evidence>
<dbReference type="PANTHER" id="PTHR43476:SF3">
    <property type="entry name" value="FAD-BINDING MONOOXYGENASE"/>
    <property type="match status" value="1"/>
</dbReference>